<reference evidence="2 3" key="2">
    <citation type="submission" date="2018-08" db="EMBL/GenBank/DDBJ databases">
        <authorList>
            <person name="Laetsch R D."/>
            <person name="Stevens L."/>
            <person name="Kumar S."/>
            <person name="Blaxter L. M."/>
        </authorList>
    </citation>
    <scope>NUCLEOTIDE SEQUENCE [LARGE SCALE GENOMIC DNA]</scope>
</reference>
<name>A0A182EZN3_ONCOC</name>
<gene>
    <name evidence="2" type="ORF">NOO_LOCUS13643</name>
</gene>
<evidence type="ECO:0000259" key="1">
    <source>
        <dbReference type="Pfam" id="PF24934"/>
    </source>
</evidence>
<dbReference type="OrthoDB" id="5860582at2759"/>
<accession>A0A182EZN3</accession>
<dbReference type="STRING" id="42157.A0A182EZN3"/>
<dbReference type="EMBL" id="UYRW01017119">
    <property type="protein sequence ID" value="VDN04002.1"/>
    <property type="molecule type" value="Genomic_DNA"/>
</dbReference>
<dbReference type="AlphaFoldDB" id="A0A182EZN3"/>
<organism evidence="4">
    <name type="scientific">Onchocerca ochengi</name>
    <name type="common">Filarial nematode worm</name>
    <dbReference type="NCBI Taxonomy" id="42157"/>
    <lineage>
        <taxon>Eukaryota</taxon>
        <taxon>Metazoa</taxon>
        <taxon>Ecdysozoa</taxon>
        <taxon>Nematoda</taxon>
        <taxon>Chromadorea</taxon>
        <taxon>Rhabditida</taxon>
        <taxon>Spirurina</taxon>
        <taxon>Spiruromorpha</taxon>
        <taxon>Filarioidea</taxon>
        <taxon>Onchocercidae</taxon>
        <taxon>Onchocerca</taxon>
    </lineage>
</organism>
<keyword evidence="3" id="KW-1185">Reference proteome</keyword>
<sequence length="74" mass="8768">MKTNQVACILEPYCSRYKGLEDLLYILVKWATFHELLKERLNAIHICLLFIQFGLGYYADDKNILQVQFLEEVK</sequence>
<dbReference type="InterPro" id="IPR056654">
    <property type="entry name" value="DUF7752"/>
</dbReference>
<dbReference type="WBParaSite" id="nOo.2.0.1.t13643-RA">
    <property type="protein sequence ID" value="nOo.2.0.1.t13643-RA"/>
    <property type="gene ID" value="nOo.2.0.1.g13643"/>
</dbReference>
<dbReference type="Pfam" id="PF24934">
    <property type="entry name" value="DUF7752"/>
    <property type="match status" value="1"/>
</dbReference>
<evidence type="ECO:0000313" key="4">
    <source>
        <dbReference type="WBParaSite" id="nOo.2.0.1.t13643-RA"/>
    </source>
</evidence>
<proteinExistence type="predicted"/>
<reference evidence="4" key="1">
    <citation type="submission" date="2016-06" db="UniProtKB">
        <authorList>
            <consortium name="WormBaseParasite"/>
        </authorList>
    </citation>
    <scope>IDENTIFICATION</scope>
</reference>
<evidence type="ECO:0000313" key="3">
    <source>
        <dbReference type="Proteomes" id="UP000271087"/>
    </source>
</evidence>
<feature type="domain" description="DUF7752" evidence="1">
    <location>
        <begin position="13"/>
        <end position="73"/>
    </location>
</feature>
<dbReference type="Proteomes" id="UP000271087">
    <property type="component" value="Unassembled WGS sequence"/>
</dbReference>
<evidence type="ECO:0000313" key="2">
    <source>
        <dbReference type="EMBL" id="VDN04002.1"/>
    </source>
</evidence>
<protein>
    <recommendedName>
        <fullName evidence="1">DUF7752 domain-containing protein</fullName>
    </recommendedName>
</protein>